<keyword evidence="2" id="KW-1185">Reference proteome</keyword>
<reference evidence="1" key="1">
    <citation type="journal article" date="2020" name="Stud. Mycol.">
        <title>101 Dothideomycetes genomes: a test case for predicting lifestyles and emergence of pathogens.</title>
        <authorList>
            <person name="Haridas S."/>
            <person name="Albert R."/>
            <person name="Binder M."/>
            <person name="Bloem J."/>
            <person name="Labutti K."/>
            <person name="Salamov A."/>
            <person name="Andreopoulos B."/>
            <person name="Baker S."/>
            <person name="Barry K."/>
            <person name="Bills G."/>
            <person name="Bluhm B."/>
            <person name="Cannon C."/>
            <person name="Castanera R."/>
            <person name="Culley D."/>
            <person name="Daum C."/>
            <person name="Ezra D."/>
            <person name="Gonzalez J."/>
            <person name="Henrissat B."/>
            <person name="Kuo A."/>
            <person name="Liang C."/>
            <person name="Lipzen A."/>
            <person name="Lutzoni F."/>
            <person name="Magnuson J."/>
            <person name="Mondo S."/>
            <person name="Nolan M."/>
            <person name="Ohm R."/>
            <person name="Pangilinan J."/>
            <person name="Park H.-J."/>
            <person name="Ramirez L."/>
            <person name="Alfaro M."/>
            <person name="Sun H."/>
            <person name="Tritt A."/>
            <person name="Yoshinaga Y."/>
            <person name="Zwiers L.-H."/>
            <person name="Turgeon B."/>
            <person name="Goodwin S."/>
            <person name="Spatafora J."/>
            <person name="Crous P."/>
            <person name="Grigoriev I."/>
        </authorList>
    </citation>
    <scope>NUCLEOTIDE SEQUENCE</scope>
    <source>
        <strain evidence="1">CBS 279.74</strain>
    </source>
</reference>
<dbReference type="Proteomes" id="UP000799428">
    <property type="component" value="Unassembled WGS sequence"/>
</dbReference>
<gene>
    <name evidence="1" type="ORF">K504DRAFT_502470</name>
</gene>
<protein>
    <submittedName>
        <fullName evidence="1">Uncharacterized protein</fullName>
    </submittedName>
</protein>
<sequence>MIPFLNLQYKDPDGHISFSSRFDLQGFDIPPISEPPGCETVSKFQQVTTDGSPVLPPTTIYWLYHIYSVLYSGEIFGFATHMTPGLPGRLTASESTVPEVGQLQYHDFAVRPDSFIVPSRWHAINAGNTKEDNFLEYFTKRGLQIDQNYINAQHMQSMAALALT</sequence>
<evidence type="ECO:0000313" key="1">
    <source>
        <dbReference type="EMBL" id="KAF2709755.1"/>
    </source>
</evidence>
<organism evidence="1 2">
    <name type="scientific">Pleomassaria siparia CBS 279.74</name>
    <dbReference type="NCBI Taxonomy" id="1314801"/>
    <lineage>
        <taxon>Eukaryota</taxon>
        <taxon>Fungi</taxon>
        <taxon>Dikarya</taxon>
        <taxon>Ascomycota</taxon>
        <taxon>Pezizomycotina</taxon>
        <taxon>Dothideomycetes</taxon>
        <taxon>Pleosporomycetidae</taxon>
        <taxon>Pleosporales</taxon>
        <taxon>Pleomassariaceae</taxon>
        <taxon>Pleomassaria</taxon>
    </lineage>
</organism>
<evidence type="ECO:0000313" key="2">
    <source>
        <dbReference type="Proteomes" id="UP000799428"/>
    </source>
</evidence>
<name>A0A6G1KB39_9PLEO</name>
<proteinExistence type="predicted"/>
<dbReference type="AlphaFoldDB" id="A0A6G1KB39"/>
<dbReference type="EMBL" id="MU005770">
    <property type="protein sequence ID" value="KAF2709755.1"/>
    <property type="molecule type" value="Genomic_DNA"/>
</dbReference>
<accession>A0A6G1KB39</accession>